<evidence type="ECO:0000313" key="1">
    <source>
        <dbReference type="EMBL" id="RZS72063.1"/>
    </source>
</evidence>
<reference evidence="1 2" key="1">
    <citation type="submission" date="2019-02" db="EMBL/GenBank/DDBJ databases">
        <title>Genomic Encyclopedia of Type Strains, Phase IV (KMG-IV): sequencing the most valuable type-strain genomes for metagenomic binning, comparative biology and taxonomic classification.</title>
        <authorList>
            <person name="Goeker M."/>
        </authorList>
    </citation>
    <scope>NUCLEOTIDE SEQUENCE [LARGE SCALE GENOMIC DNA]</scope>
    <source>
        <strain evidence="1 2">DSM 18116</strain>
    </source>
</reference>
<evidence type="ECO:0000313" key="2">
    <source>
        <dbReference type="Proteomes" id="UP000293874"/>
    </source>
</evidence>
<dbReference type="RefSeq" id="WP_130542518.1">
    <property type="nucleotide sequence ID" value="NZ_CP042431.1"/>
</dbReference>
<proteinExistence type="predicted"/>
<accession>A0A4Q7MXW6</accession>
<dbReference type="OrthoDB" id="652198at2"/>
<name>A0A4Q7MXW6_9BACT</name>
<dbReference type="Proteomes" id="UP000293874">
    <property type="component" value="Unassembled WGS sequence"/>
</dbReference>
<comment type="caution">
    <text evidence="1">The sequence shown here is derived from an EMBL/GenBank/DDBJ whole genome shotgun (WGS) entry which is preliminary data.</text>
</comment>
<protein>
    <recommendedName>
        <fullName evidence="3">Lipoprotein</fullName>
    </recommendedName>
</protein>
<organism evidence="1 2">
    <name type="scientific">Pseudobacter ginsenosidimutans</name>
    <dbReference type="NCBI Taxonomy" id="661488"/>
    <lineage>
        <taxon>Bacteria</taxon>
        <taxon>Pseudomonadati</taxon>
        <taxon>Bacteroidota</taxon>
        <taxon>Chitinophagia</taxon>
        <taxon>Chitinophagales</taxon>
        <taxon>Chitinophagaceae</taxon>
        <taxon>Pseudobacter</taxon>
    </lineage>
</organism>
<dbReference type="EMBL" id="SGXA01000002">
    <property type="protein sequence ID" value="RZS72063.1"/>
    <property type="molecule type" value="Genomic_DNA"/>
</dbReference>
<gene>
    <name evidence="1" type="ORF">EV199_3978</name>
</gene>
<dbReference type="AlphaFoldDB" id="A0A4Q7MXW6"/>
<sequence>MKQTIITACTVAFLATACSSGSDVKRLVVMSSGKIQAAGKDAKEITFEPGTQHNEMEFQYVGKDPVKFTVKSKDGDKTYDLTENGAYVLNLKAADTLIGSIVNYGNSGIPTSITTEQLQHIVDSTQQLIMGLNASDEARTYFLVPNSIKKISANYNARLIGPFNGIPNSVEVDKDGKAPEVYKFATTKQKREDLYKLVDRMNK</sequence>
<dbReference type="PROSITE" id="PS51257">
    <property type="entry name" value="PROKAR_LIPOPROTEIN"/>
    <property type="match status" value="1"/>
</dbReference>
<evidence type="ECO:0008006" key="3">
    <source>
        <dbReference type="Google" id="ProtNLM"/>
    </source>
</evidence>
<keyword evidence="2" id="KW-1185">Reference proteome</keyword>